<evidence type="ECO:0000259" key="1">
    <source>
        <dbReference type="Pfam" id="PF01170"/>
    </source>
</evidence>
<name>A0A967B079_9MICO</name>
<proteinExistence type="predicted"/>
<dbReference type="Pfam" id="PF01170">
    <property type="entry name" value="UPF0020"/>
    <property type="match status" value="1"/>
</dbReference>
<evidence type="ECO:0000313" key="2">
    <source>
        <dbReference type="EMBL" id="NHN55913.1"/>
    </source>
</evidence>
<comment type="caution">
    <text evidence="2">The sequence shown here is derived from an EMBL/GenBank/DDBJ whole genome shotgun (WGS) entry which is preliminary data.</text>
</comment>
<dbReference type="GO" id="GO:0016423">
    <property type="term" value="F:tRNA (guanine) methyltransferase activity"/>
    <property type="evidence" value="ECO:0007669"/>
    <property type="project" value="TreeGrafter"/>
</dbReference>
<reference evidence="2" key="1">
    <citation type="submission" date="2020-03" db="EMBL/GenBank/DDBJ databases">
        <title>Draft sequencing of Calidifontibacter sp. DB0510.</title>
        <authorList>
            <person name="Kim D.-U."/>
        </authorList>
    </citation>
    <scope>NUCLEOTIDE SEQUENCE</scope>
    <source>
        <strain evidence="2">DB0510</strain>
    </source>
</reference>
<gene>
    <name evidence="2" type="ORF">G9U51_09015</name>
</gene>
<feature type="domain" description="Ribosomal RNA large subunit methyltransferase K/L-like methyltransferase" evidence="1">
    <location>
        <begin position="138"/>
        <end position="297"/>
    </location>
</feature>
<dbReference type="AlphaFoldDB" id="A0A967B079"/>
<keyword evidence="2" id="KW-0808">Transferase</keyword>
<accession>A0A967B079</accession>
<dbReference type="GO" id="GO:0030488">
    <property type="term" value="P:tRNA methylation"/>
    <property type="evidence" value="ECO:0007669"/>
    <property type="project" value="TreeGrafter"/>
</dbReference>
<dbReference type="RefSeq" id="WP_166196143.1">
    <property type="nucleotide sequence ID" value="NZ_JAAOIV010000005.1"/>
</dbReference>
<dbReference type="PANTHER" id="PTHR14911:SF13">
    <property type="entry name" value="TRNA (GUANINE(6)-N2)-METHYLTRANSFERASE THUMP3"/>
    <property type="match status" value="1"/>
</dbReference>
<keyword evidence="2" id="KW-0489">Methyltransferase</keyword>
<dbReference type="Proteomes" id="UP000744769">
    <property type="component" value="Unassembled WGS sequence"/>
</dbReference>
<keyword evidence="3" id="KW-1185">Reference proteome</keyword>
<dbReference type="PANTHER" id="PTHR14911">
    <property type="entry name" value="THUMP DOMAIN-CONTAINING"/>
    <property type="match status" value="1"/>
</dbReference>
<sequence length="323" mass="34985">MPSLLLTCPVGLEDLVRGDVQQATRLQVSVHAAGELLALDVSPEQLATLREQPMIDRMAVPGTDEAARRAAAVLLDTEPRFRVHLPGDTAARQQLVEQVSRQTGWTNSANDWQLNIDTVADRIEVGPLAWAARFGRLQRLPATTPPVVAAGVLRLAKVSGADRLLDPCAGVGTMPIVDALTRHTGSRMATDASGEAVALARANVAALGVVVQVAEADATRLDLPDRSIDRVVTDLPFGKRIGSHDDNRTLYPGILAELDRLLTPAGRAVLITDDKRLFTDAVRRRRGLKVVKEQPLRYNGVTPTAYTLTRVRHDKGQRGRPRG</sequence>
<protein>
    <submittedName>
        <fullName evidence="2">Methyltransferase domain-containing protein</fullName>
    </submittedName>
</protein>
<dbReference type="Gene3D" id="3.40.50.150">
    <property type="entry name" value="Vaccinia Virus protein VP39"/>
    <property type="match status" value="1"/>
</dbReference>
<dbReference type="InterPro" id="IPR029063">
    <property type="entry name" value="SAM-dependent_MTases_sf"/>
</dbReference>
<organism evidence="2 3">
    <name type="scientific">Metallococcus carri</name>
    <dbReference type="NCBI Taxonomy" id="1656884"/>
    <lineage>
        <taxon>Bacteria</taxon>
        <taxon>Bacillati</taxon>
        <taxon>Actinomycetota</taxon>
        <taxon>Actinomycetes</taxon>
        <taxon>Micrococcales</taxon>
        <taxon>Dermacoccaceae</taxon>
        <taxon>Metallococcus</taxon>
    </lineage>
</organism>
<evidence type="ECO:0000313" key="3">
    <source>
        <dbReference type="Proteomes" id="UP000744769"/>
    </source>
</evidence>
<dbReference type="SUPFAM" id="SSF53335">
    <property type="entry name" value="S-adenosyl-L-methionine-dependent methyltransferases"/>
    <property type="match status" value="1"/>
</dbReference>
<dbReference type="EMBL" id="JAAOIV010000005">
    <property type="protein sequence ID" value="NHN55913.1"/>
    <property type="molecule type" value="Genomic_DNA"/>
</dbReference>
<dbReference type="InterPro" id="IPR000241">
    <property type="entry name" value="RlmKL-like_Mtase"/>
</dbReference>